<evidence type="ECO:0000313" key="2">
    <source>
        <dbReference type="Proteomes" id="UP001172457"/>
    </source>
</evidence>
<evidence type="ECO:0000313" key="1">
    <source>
        <dbReference type="EMBL" id="KAJ9559620.1"/>
    </source>
</evidence>
<comment type="caution">
    <text evidence="1">The sequence shown here is derived from an EMBL/GenBank/DDBJ whole genome shotgun (WGS) entry which is preliminary data.</text>
</comment>
<reference evidence="1" key="1">
    <citation type="submission" date="2023-03" db="EMBL/GenBank/DDBJ databases">
        <title>Chromosome-scale reference genome and RAD-based genetic map of yellow starthistle (Centaurea solstitialis) reveal putative structural variation and QTLs associated with invader traits.</title>
        <authorList>
            <person name="Reatini B."/>
            <person name="Cang F.A."/>
            <person name="Jiang Q."/>
            <person name="Mckibben M.T.W."/>
            <person name="Barker M.S."/>
            <person name="Rieseberg L.H."/>
            <person name="Dlugosch K.M."/>
        </authorList>
    </citation>
    <scope>NUCLEOTIDE SEQUENCE</scope>
    <source>
        <strain evidence="1">CAN-66</strain>
        <tissue evidence="1">Leaf</tissue>
    </source>
</reference>
<proteinExistence type="predicted"/>
<accession>A0AA38TER2</accession>
<gene>
    <name evidence="1" type="ORF">OSB04_004780</name>
</gene>
<sequence>MNLLQHNHKACGVAVRPVRNVDGIPFTPGNGIKITRNGKESMELGATWQNRWKGFTQPYVPPPPQLGGFHPPPPPTTPLFHHSTTRRIRIQCNDTPPYPLSLFSKKHQNKRQCVVTPTKLPLALVDDCDDLIIDPELLKALDIMIATLHCHHHHHHQGLGTYQWLSLWDRRLTDCIN</sequence>
<organism evidence="1 2">
    <name type="scientific">Centaurea solstitialis</name>
    <name type="common">yellow star-thistle</name>
    <dbReference type="NCBI Taxonomy" id="347529"/>
    <lineage>
        <taxon>Eukaryota</taxon>
        <taxon>Viridiplantae</taxon>
        <taxon>Streptophyta</taxon>
        <taxon>Embryophyta</taxon>
        <taxon>Tracheophyta</taxon>
        <taxon>Spermatophyta</taxon>
        <taxon>Magnoliopsida</taxon>
        <taxon>eudicotyledons</taxon>
        <taxon>Gunneridae</taxon>
        <taxon>Pentapetalae</taxon>
        <taxon>asterids</taxon>
        <taxon>campanulids</taxon>
        <taxon>Asterales</taxon>
        <taxon>Asteraceae</taxon>
        <taxon>Carduoideae</taxon>
        <taxon>Cardueae</taxon>
        <taxon>Centaureinae</taxon>
        <taxon>Centaurea</taxon>
    </lineage>
</organism>
<name>A0AA38TER2_9ASTR</name>
<keyword evidence="2" id="KW-1185">Reference proteome</keyword>
<dbReference type="Proteomes" id="UP001172457">
    <property type="component" value="Chromosome 2"/>
</dbReference>
<dbReference type="EMBL" id="JARYMX010000002">
    <property type="protein sequence ID" value="KAJ9559620.1"/>
    <property type="molecule type" value="Genomic_DNA"/>
</dbReference>
<protein>
    <submittedName>
        <fullName evidence="1">Uncharacterized protein</fullName>
    </submittedName>
</protein>
<dbReference type="AlphaFoldDB" id="A0AA38TER2"/>